<dbReference type="AlphaFoldDB" id="J0D577"/>
<dbReference type="InterPro" id="IPR003812">
    <property type="entry name" value="Fido"/>
</dbReference>
<name>J0D577_9BIFI</name>
<protein>
    <recommendedName>
        <fullName evidence="1">Fido domain-containing protein</fullName>
    </recommendedName>
</protein>
<dbReference type="Proteomes" id="UP000006415">
    <property type="component" value="Unassembled WGS sequence"/>
</dbReference>
<sequence>MCIRPVVIDDEIQIDALVEDIARFHNDAIKIKGYAGSAAERDKRQLQEKQHLKTVLDNVFHPLFGTPLENRFKDAFAQLAHCMVIIAKDHIFLDGNKRTAVKCMSIWYNYGVNLDIDDPPDPEKNLIYKWIEGIVKKERTETELADYLRQHQTPADTNN</sequence>
<dbReference type="PROSITE" id="PS51459">
    <property type="entry name" value="FIDO"/>
    <property type="match status" value="1"/>
</dbReference>
<reference evidence="2 3" key="1">
    <citation type="submission" date="2012-01" db="EMBL/GenBank/DDBJ databases">
        <title>The Genome Sequence of Scardovia wiggsiae F0424.</title>
        <authorList>
            <consortium name="The Broad Institute Genome Sequencing Platform"/>
            <person name="Earl A."/>
            <person name="Ward D."/>
            <person name="Feldgarden M."/>
            <person name="Gevers D."/>
            <person name="Izard J."/>
            <person name="Ganesan A."/>
            <person name="Baranova O.V."/>
            <person name="Blanton J.M."/>
            <person name="Tanner A.C."/>
            <person name="Mathney J."/>
            <person name="Dewhirst F.E."/>
            <person name="Young S.K."/>
            <person name="Zeng Q."/>
            <person name="Gargeya S."/>
            <person name="Fitzgerald M."/>
            <person name="Haas B."/>
            <person name="Abouelleil A."/>
            <person name="Alvarado L."/>
            <person name="Arachchi H.M."/>
            <person name="Berlin A."/>
            <person name="Chapman S.B."/>
            <person name="Gearin G."/>
            <person name="Goldberg J."/>
            <person name="Griggs A."/>
            <person name="Gujja S."/>
            <person name="Hansen M."/>
            <person name="Heiman D."/>
            <person name="Howarth C."/>
            <person name="Larimer J."/>
            <person name="Lui A."/>
            <person name="MacDonald P.J.P."/>
            <person name="McCowen C."/>
            <person name="Montmayeur A."/>
            <person name="Murphy C."/>
            <person name="Neiman D."/>
            <person name="Pearson M."/>
            <person name="Priest M."/>
            <person name="Roberts A."/>
            <person name="Saif S."/>
            <person name="Shea T."/>
            <person name="Sisk P."/>
            <person name="Stolte C."/>
            <person name="Sykes S."/>
            <person name="Wortman J."/>
            <person name="Nusbaum C."/>
            <person name="Birren B."/>
        </authorList>
    </citation>
    <scope>NUCLEOTIDE SEQUENCE [LARGE SCALE GENOMIC DNA]</scope>
    <source>
        <strain evidence="2 3">F0424</strain>
    </source>
</reference>
<dbReference type="OrthoDB" id="9802752at2"/>
<dbReference type="eggNOG" id="COG3654">
    <property type="taxonomic scope" value="Bacteria"/>
</dbReference>
<accession>J0D577</accession>
<evidence type="ECO:0000313" key="3">
    <source>
        <dbReference type="Proteomes" id="UP000006415"/>
    </source>
</evidence>
<dbReference type="Gene3D" id="1.20.120.1870">
    <property type="entry name" value="Fic/DOC protein, Fido domain"/>
    <property type="match status" value="1"/>
</dbReference>
<comment type="caution">
    <text evidence="2">The sequence shown here is derived from an EMBL/GenBank/DDBJ whole genome shotgun (WGS) entry which is preliminary data.</text>
</comment>
<keyword evidence="3" id="KW-1185">Reference proteome</keyword>
<evidence type="ECO:0000313" key="2">
    <source>
        <dbReference type="EMBL" id="EJD65115.1"/>
    </source>
</evidence>
<feature type="domain" description="Fido" evidence="1">
    <location>
        <begin position="16"/>
        <end position="150"/>
    </location>
</feature>
<dbReference type="RefSeq" id="WP_007147626.1">
    <property type="nucleotide sequence ID" value="NZ_AKCI01000001.1"/>
</dbReference>
<dbReference type="HOGENOM" id="CLU_137787_0_0_11"/>
<evidence type="ECO:0000259" key="1">
    <source>
        <dbReference type="PROSITE" id="PS51459"/>
    </source>
</evidence>
<dbReference type="EMBL" id="AGZS01000002">
    <property type="protein sequence ID" value="EJD65115.1"/>
    <property type="molecule type" value="Genomic_DNA"/>
</dbReference>
<gene>
    <name evidence="2" type="ORF">HMPREF9156_00559</name>
</gene>
<proteinExistence type="predicted"/>
<dbReference type="Pfam" id="PF02661">
    <property type="entry name" value="Fic"/>
    <property type="match status" value="1"/>
</dbReference>
<organism evidence="2 3">
    <name type="scientific">Scardovia wiggsiae F0424</name>
    <dbReference type="NCBI Taxonomy" id="857290"/>
    <lineage>
        <taxon>Bacteria</taxon>
        <taxon>Bacillati</taxon>
        <taxon>Actinomycetota</taxon>
        <taxon>Actinomycetes</taxon>
        <taxon>Bifidobacteriales</taxon>
        <taxon>Bifidobacteriaceae</taxon>
        <taxon>Scardovia</taxon>
    </lineage>
</organism>
<dbReference type="InterPro" id="IPR053737">
    <property type="entry name" value="Type_II_TA_Toxin"/>
</dbReference>